<sequence>MSTQGSQHALPKVLAYSTCMVECKDTGCLVSFAQCSFSIY</sequence>
<reference evidence="1" key="1">
    <citation type="submission" date="2014-09" db="EMBL/GenBank/DDBJ databases">
        <authorList>
            <person name="Magalhaes I.L.F."/>
            <person name="Oliveira U."/>
            <person name="Santos F.R."/>
            <person name="Vidigal T.H.D.A."/>
            <person name="Brescovit A.D."/>
            <person name="Santos A.J."/>
        </authorList>
    </citation>
    <scope>NUCLEOTIDE SEQUENCE</scope>
    <source>
        <tissue evidence="1">Shoot tissue taken approximately 20 cm above the soil surface</tissue>
    </source>
</reference>
<dbReference type="AlphaFoldDB" id="A0A0A9AN49"/>
<evidence type="ECO:0000313" key="1">
    <source>
        <dbReference type="EMBL" id="JAD53104.1"/>
    </source>
</evidence>
<name>A0A0A9AN49_ARUDO</name>
<protein>
    <submittedName>
        <fullName evidence="1">Uncharacterized protein</fullName>
    </submittedName>
</protein>
<organism evidence="1">
    <name type="scientific">Arundo donax</name>
    <name type="common">Giant reed</name>
    <name type="synonym">Donax arundinaceus</name>
    <dbReference type="NCBI Taxonomy" id="35708"/>
    <lineage>
        <taxon>Eukaryota</taxon>
        <taxon>Viridiplantae</taxon>
        <taxon>Streptophyta</taxon>
        <taxon>Embryophyta</taxon>
        <taxon>Tracheophyta</taxon>
        <taxon>Spermatophyta</taxon>
        <taxon>Magnoliopsida</taxon>
        <taxon>Liliopsida</taxon>
        <taxon>Poales</taxon>
        <taxon>Poaceae</taxon>
        <taxon>PACMAD clade</taxon>
        <taxon>Arundinoideae</taxon>
        <taxon>Arundineae</taxon>
        <taxon>Arundo</taxon>
    </lineage>
</organism>
<dbReference type="EMBL" id="GBRH01244791">
    <property type="protein sequence ID" value="JAD53104.1"/>
    <property type="molecule type" value="Transcribed_RNA"/>
</dbReference>
<proteinExistence type="predicted"/>
<reference evidence="1" key="2">
    <citation type="journal article" date="2015" name="Data Brief">
        <title>Shoot transcriptome of the giant reed, Arundo donax.</title>
        <authorList>
            <person name="Barrero R.A."/>
            <person name="Guerrero F.D."/>
            <person name="Moolhuijzen P."/>
            <person name="Goolsby J.A."/>
            <person name="Tidwell J."/>
            <person name="Bellgard S.E."/>
            <person name="Bellgard M.I."/>
        </authorList>
    </citation>
    <scope>NUCLEOTIDE SEQUENCE</scope>
    <source>
        <tissue evidence="1">Shoot tissue taken approximately 20 cm above the soil surface</tissue>
    </source>
</reference>
<accession>A0A0A9AN49</accession>